<feature type="repeat" description="ANK" evidence="3">
    <location>
        <begin position="226"/>
        <end position="248"/>
    </location>
</feature>
<dbReference type="InterPro" id="IPR036770">
    <property type="entry name" value="Ankyrin_rpt-contain_sf"/>
</dbReference>
<dbReference type="Proteomes" id="UP000256690">
    <property type="component" value="Unassembled WGS sequence"/>
</dbReference>
<dbReference type="PANTHER" id="PTHR24193">
    <property type="entry name" value="ANKYRIN REPEAT PROTEIN"/>
    <property type="match status" value="1"/>
</dbReference>
<dbReference type="GeneID" id="38111137"/>
<dbReference type="SUPFAM" id="SSF48403">
    <property type="entry name" value="Ankyrin repeat"/>
    <property type="match status" value="1"/>
</dbReference>
<dbReference type="PANTHER" id="PTHR24193:SF121">
    <property type="entry name" value="ADA2A-CONTAINING COMPLEX COMPONENT 3, ISOFORM D"/>
    <property type="match status" value="1"/>
</dbReference>
<evidence type="ECO:0000313" key="5">
    <source>
        <dbReference type="EMBL" id="RDW93445.1"/>
    </source>
</evidence>
<dbReference type="PROSITE" id="PS50181">
    <property type="entry name" value="FBOX"/>
    <property type="match status" value="1"/>
</dbReference>
<dbReference type="InterPro" id="IPR001810">
    <property type="entry name" value="F-box_dom"/>
</dbReference>
<evidence type="ECO:0000256" key="2">
    <source>
        <dbReference type="ARBA" id="ARBA00023043"/>
    </source>
</evidence>
<dbReference type="InterPro" id="IPR002110">
    <property type="entry name" value="Ankyrin_rpt"/>
</dbReference>
<feature type="repeat" description="ANK" evidence="3">
    <location>
        <begin position="126"/>
        <end position="158"/>
    </location>
</feature>
<dbReference type="Gene3D" id="1.25.40.20">
    <property type="entry name" value="Ankyrin repeat-containing domain"/>
    <property type="match status" value="1"/>
</dbReference>
<dbReference type="PROSITE" id="PS50297">
    <property type="entry name" value="ANK_REP_REGION"/>
    <property type="match status" value="2"/>
</dbReference>
<gene>
    <name evidence="5" type="ORF">DSM5745_00767</name>
</gene>
<dbReference type="OrthoDB" id="4772757at2759"/>
<dbReference type="SMART" id="SM00248">
    <property type="entry name" value="ANK"/>
    <property type="match status" value="4"/>
</dbReference>
<dbReference type="EMBL" id="PVWQ01000001">
    <property type="protein sequence ID" value="RDW93445.1"/>
    <property type="molecule type" value="Genomic_DNA"/>
</dbReference>
<protein>
    <recommendedName>
        <fullName evidence="4">F-box domain-containing protein</fullName>
    </recommendedName>
</protein>
<reference evidence="5 6" key="1">
    <citation type="journal article" date="2018" name="IMA Fungus">
        <title>IMA Genome-F 9: Draft genome sequence of Annulohypoxylon stygium, Aspergillus mulundensis, Berkeleyomyces basicola (syn. Thielaviopsis basicola), Ceratocystis smalleyi, two Cercospora beticola strains, Coleophoma cylindrospora, Fusarium fracticaudum, Phialophora cf. hyalina, and Morchella septimelata.</title>
        <authorList>
            <person name="Wingfield B.D."/>
            <person name="Bills G.F."/>
            <person name="Dong Y."/>
            <person name="Huang W."/>
            <person name="Nel W.J."/>
            <person name="Swalarsk-Parry B.S."/>
            <person name="Vaghefi N."/>
            <person name="Wilken P.M."/>
            <person name="An Z."/>
            <person name="de Beer Z.W."/>
            <person name="De Vos L."/>
            <person name="Chen L."/>
            <person name="Duong T.A."/>
            <person name="Gao Y."/>
            <person name="Hammerbacher A."/>
            <person name="Kikkert J.R."/>
            <person name="Li Y."/>
            <person name="Li H."/>
            <person name="Li K."/>
            <person name="Li Q."/>
            <person name="Liu X."/>
            <person name="Ma X."/>
            <person name="Naidoo K."/>
            <person name="Pethybridge S.J."/>
            <person name="Sun J."/>
            <person name="Steenkamp E.T."/>
            <person name="van der Nest M.A."/>
            <person name="van Wyk S."/>
            <person name="Wingfield M.J."/>
            <person name="Xiong C."/>
            <person name="Yue Q."/>
            <person name="Zhang X."/>
        </authorList>
    </citation>
    <scope>NUCLEOTIDE SEQUENCE [LARGE SCALE GENOMIC DNA]</scope>
    <source>
        <strain evidence="5 6">DSM 5745</strain>
    </source>
</reference>
<keyword evidence="2 3" id="KW-0040">ANK repeat</keyword>
<dbReference type="AlphaFoldDB" id="A0A3D8T4G6"/>
<dbReference type="GO" id="GO:0000976">
    <property type="term" value="F:transcription cis-regulatory region binding"/>
    <property type="evidence" value="ECO:0007669"/>
    <property type="project" value="TreeGrafter"/>
</dbReference>
<evidence type="ECO:0000259" key="4">
    <source>
        <dbReference type="PROSITE" id="PS50181"/>
    </source>
</evidence>
<comment type="caution">
    <text evidence="5">The sequence shown here is derived from an EMBL/GenBank/DDBJ whole genome shotgun (WGS) entry which is preliminary data.</text>
</comment>
<evidence type="ECO:0000313" key="6">
    <source>
        <dbReference type="Proteomes" id="UP000256690"/>
    </source>
</evidence>
<dbReference type="GO" id="GO:0045944">
    <property type="term" value="P:positive regulation of transcription by RNA polymerase II"/>
    <property type="evidence" value="ECO:0007669"/>
    <property type="project" value="TreeGrafter"/>
</dbReference>
<dbReference type="STRING" id="1810919.A0A3D8T4G6"/>
<evidence type="ECO:0000256" key="1">
    <source>
        <dbReference type="ARBA" id="ARBA00022737"/>
    </source>
</evidence>
<accession>A0A3D8T4G6</accession>
<keyword evidence="1" id="KW-0677">Repeat</keyword>
<dbReference type="RefSeq" id="XP_026608628.1">
    <property type="nucleotide sequence ID" value="XM_026742783.1"/>
</dbReference>
<keyword evidence="6" id="KW-1185">Reference proteome</keyword>
<organism evidence="5 6">
    <name type="scientific">Aspergillus mulundensis</name>
    <dbReference type="NCBI Taxonomy" id="1810919"/>
    <lineage>
        <taxon>Eukaryota</taxon>
        <taxon>Fungi</taxon>
        <taxon>Dikarya</taxon>
        <taxon>Ascomycota</taxon>
        <taxon>Pezizomycotina</taxon>
        <taxon>Eurotiomycetes</taxon>
        <taxon>Eurotiomycetidae</taxon>
        <taxon>Eurotiales</taxon>
        <taxon>Aspergillaceae</taxon>
        <taxon>Aspergillus</taxon>
        <taxon>Aspergillus subgen. Nidulantes</taxon>
    </lineage>
</organism>
<name>A0A3D8T4G6_9EURO</name>
<feature type="repeat" description="ANK" evidence="3">
    <location>
        <begin position="193"/>
        <end position="225"/>
    </location>
</feature>
<proteinExistence type="predicted"/>
<dbReference type="Pfam" id="PF12796">
    <property type="entry name" value="Ank_2"/>
    <property type="match status" value="1"/>
</dbReference>
<dbReference type="InterPro" id="IPR050663">
    <property type="entry name" value="Ankyrin-SOCS_Box"/>
</dbReference>
<dbReference type="GO" id="GO:0005634">
    <property type="term" value="C:nucleus"/>
    <property type="evidence" value="ECO:0007669"/>
    <property type="project" value="TreeGrafter"/>
</dbReference>
<evidence type="ECO:0000256" key="3">
    <source>
        <dbReference type="PROSITE-ProRule" id="PRU00023"/>
    </source>
</evidence>
<dbReference type="PROSITE" id="PS50088">
    <property type="entry name" value="ANK_REPEAT"/>
    <property type="match status" value="3"/>
</dbReference>
<sequence>MSLMGLPNELLLDIAEFIEAEKDLSSFVRTCVRVNNVISGYLYLNNVRKHNNSALHWASSFGMIETARKSISQGGDVNETFDGTRYKVPLRARGAGNQSPTADAGQNGNVVYDSFQSMMELLLFCKKSTPLIQAVLRMDCNFIKFILEAGADPNVKAHDGYTGLLLLTRWQPNLTALKLLLEHGADPNLTSNYRTSPIELAVSDNHEDIVRLLLEYGADKHFVDARGMTPLEIAMKRGHNKIADMLRD</sequence>
<feature type="domain" description="F-box" evidence="4">
    <location>
        <begin position="1"/>
        <end position="47"/>
    </location>
</feature>